<comment type="caution">
    <text evidence="1">The sequence shown here is derived from an EMBL/GenBank/DDBJ whole genome shotgun (WGS) entry which is preliminary data.</text>
</comment>
<name>A0ABV4YSS2_9BACI</name>
<proteinExistence type="predicted"/>
<evidence type="ECO:0000313" key="2">
    <source>
        <dbReference type="Proteomes" id="UP001241748"/>
    </source>
</evidence>
<dbReference type="InterPro" id="IPR035965">
    <property type="entry name" value="PAS-like_dom_sf"/>
</dbReference>
<sequence length="143" mass="16536">MTEINLVHIMRLLIKDYEKVYGQARFEIKMIDGTFTLIDIHQQLLDLSNLQRNNVIGKKISELPIKSDWTGKLLSIFEKAWKGKETIYYLFPPTNDNVFLVVLLEAIVKNGEIDRIEGCCATLESAELKGRFMESILFHDDET</sequence>
<dbReference type="EMBL" id="JAROBZ020000001">
    <property type="protein sequence ID" value="MFB3167782.1"/>
    <property type="molecule type" value="Genomic_DNA"/>
</dbReference>
<keyword evidence="2" id="KW-1185">Reference proteome</keyword>
<dbReference type="RefSeq" id="WP_306074131.1">
    <property type="nucleotide sequence ID" value="NZ_JAROBZ020000001.1"/>
</dbReference>
<reference evidence="1 2" key="1">
    <citation type="submission" date="2024-05" db="EMBL/GenBank/DDBJ databases">
        <authorList>
            <person name="Venkateswaran K."/>
        </authorList>
    </citation>
    <scope>NUCLEOTIDE SEQUENCE [LARGE SCALE GENOMIC DNA]</scope>
    <source>
        <strain evidence="1 2">179-C4-2-HS</strain>
    </source>
</reference>
<dbReference type="SUPFAM" id="SSF55785">
    <property type="entry name" value="PYP-like sensor domain (PAS domain)"/>
    <property type="match status" value="1"/>
</dbReference>
<dbReference type="Proteomes" id="UP001241748">
    <property type="component" value="Unassembled WGS sequence"/>
</dbReference>
<evidence type="ECO:0000313" key="1">
    <source>
        <dbReference type="EMBL" id="MFB3167782.1"/>
    </source>
</evidence>
<accession>A0ABV4YSS2</accession>
<organism evidence="1 2">
    <name type="scientific">Neobacillus driksii</name>
    <dbReference type="NCBI Taxonomy" id="3035913"/>
    <lineage>
        <taxon>Bacteria</taxon>
        <taxon>Bacillati</taxon>
        <taxon>Bacillota</taxon>
        <taxon>Bacilli</taxon>
        <taxon>Bacillales</taxon>
        <taxon>Bacillaceae</taxon>
        <taxon>Neobacillus</taxon>
    </lineage>
</organism>
<gene>
    <name evidence="1" type="ORF">P5G62_011765</name>
</gene>
<protein>
    <submittedName>
        <fullName evidence="1">Uncharacterized protein</fullName>
    </submittedName>
</protein>